<dbReference type="InterPro" id="IPR000242">
    <property type="entry name" value="PTP_cat"/>
</dbReference>
<dbReference type="InterPro" id="IPR029021">
    <property type="entry name" value="Prot-tyrosine_phosphatase-like"/>
</dbReference>
<dbReference type="SMART" id="SM00194">
    <property type="entry name" value="PTPc"/>
    <property type="match status" value="1"/>
</dbReference>
<feature type="compositionally biased region" description="Basic and acidic residues" evidence="1">
    <location>
        <begin position="259"/>
        <end position="303"/>
    </location>
</feature>
<dbReference type="PROSITE" id="PS50055">
    <property type="entry name" value="TYR_PHOSPHATASE_PTP"/>
    <property type="match status" value="1"/>
</dbReference>
<dbReference type="Gene3D" id="3.90.190.10">
    <property type="entry name" value="Protein tyrosine phosphatase superfamily"/>
    <property type="match status" value="2"/>
</dbReference>
<proteinExistence type="predicted"/>
<dbReference type="InterPro" id="IPR050348">
    <property type="entry name" value="Protein-Tyr_Phosphatase"/>
</dbReference>
<dbReference type="PANTHER" id="PTHR19134:SF553">
    <property type="entry name" value="TYROSINE-PROTEIN PHOSPHATASE 10D-RELATED"/>
    <property type="match status" value="1"/>
</dbReference>
<protein>
    <recommendedName>
        <fullName evidence="2">Tyrosine-protein phosphatase domain-containing protein</fullName>
    </recommendedName>
</protein>
<feature type="region of interest" description="Disordered" evidence="1">
    <location>
        <begin position="49"/>
        <end position="74"/>
    </location>
</feature>
<evidence type="ECO:0000313" key="4">
    <source>
        <dbReference type="Proteomes" id="UP000324832"/>
    </source>
</evidence>
<evidence type="ECO:0000256" key="1">
    <source>
        <dbReference type="SAM" id="MobiDB-lite"/>
    </source>
</evidence>
<keyword evidence="4" id="KW-1185">Reference proteome</keyword>
<name>A0A5E4PVK0_9NEOP</name>
<feature type="region of interest" description="Disordered" evidence="1">
    <location>
        <begin position="532"/>
        <end position="586"/>
    </location>
</feature>
<feature type="compositionally biased region" description="Pro residues" evidence="1">
    <location>
        <begin position="576"/>
        <end position="586"/>
    </location>
</feature>
<organism evidence="3 4">
    <name type="scientific">Leptidea sinapis</name>
    <dbReference type="NCBI Taxonomy" id="189913"/>
    <lineage>
        <taxon>Eukaryota</taxon>
        <taxon>Metazoa</taxon>
        <taxon>Ecdysozoa</taxon>
        <taxon>Arthropoda</taxon>
        <taxon>Hexapoda</taxon>
        <taxon>Insecta</taxon>
        <taxon>Pterygota</taxon>
        <taxon>Neoptera</taxon>
        <taxon>Endopterygota</taxon>
        <taxon>Lepidoptera</taxon>
        <taxon>Glossata</taxon>
        <taxon>Ditrysia</taxon>
        <taxon>Papilionoidea</taxon>
        <taxon>Pieridae</taxon>
        <taxon>Dismorphiinae</taxon>
        <taxon>Leptidea</taxon>
    </lineage>
</organism>
<feature type="domain" description="Tyrosine-protein phosphatase" evidence="2">
    <location>
        <begin position="32"/>
        <end position="172"/>
    </location>
</feature>
<accession>A0A5E4PVK0</accession>
<reference evidence="3 4" key="1">
    <citation type="submission" date="2017-07" db="EMBL/GenBank/DDBJ databases">
        <authorList>
            <person name="Talla V."/>
            <person name="Backstrom N."/>
        </authorList>
    </citation>
    <scope>NUCLEOTIDE SEQUENCE [LARGE SCALE GENOMIC DNA]</scope>
</reference>
<evidence type="ECO:0000259" key="2">
    <source>
        <dbReference type="PROSITE" id="PS50055"/>
    </source>
</evidence>
<sequence>MRFTDNLQKHKEIIYSFKNYFKLKKEKDKIILIKEYEIVVSKSAALGHTSHHSYRPENRLKNRQPSVKASKPPPNLAEGIESAFLNIEFSGIVESDEQRDSDSESSDDDSELDDVYVEINGVPRQIKLEWVVWRRRYIATQGPTPATLDAFWRMIWQHDVRTLVMITNLVERGRLRLTGTLSPLGFLCRARSQRNHLVQTEEQYVFVHDALLEYVRSGDTAVRYERLLISTDDVTNPADDVTSVISDKTVLENGSVSMKTDDSEPSKSERDTNNSKSEKDTTQTKSDRDRDSVQIKSERDRDTPVNGEESEGVYDLAPRSTDTYSRKMAAYNSMSEEEKEEIRRANRVENYALLERMRSLANRQNVVRGPPPVNLLEKQYQLITRSAVEASVCARAPHNADKNRLGGVLPSDCARVMLVPKPGNGEVFWPTEDERELFVANFRASFVSKEIYVAHRRIDRKPSESPTSPEINGYRRQDGSECADDERLIPENSPVSSTEPTYRFDRTELRLDSLNGRDLSARKSIANGDLFSSLTEKKNGPKSPRSPSKMSLKNFKLSSPTKFKFPDWGNRAGSPPEEPPPPPPVIPSLTVEEEMELHRPCYYFERVESVPEDIPSDRLIEVTNVSVHSLQDDYQLNVKFIKCSEWLSGDTCEYTTGSPDDNPFVRAVRESDGDSRESAIDRLIEPYRDSFALIEFMSGCQMEYKNGPVVVVD</sequence>
<feature type="non-terminal residue" evidence="3">
    <location>
        <position position="713"/>
    </location>
</feature>
<feature type="compositionally biased region" description="Polar residues" evidence="1">
    <location>
        <begin position="545"/>
        <end position="561"/>
    </location>
</feature>
<feature type="region of interest" description="Disordered" evidence="1">
    <location>
        <begin position="459"/>
        <end position="504"/>
    </location>
</feature>
<dbReference type="Pfam" id="PF00102">
    <property type="entry name" value="Y_phosphatase"/>
    <property type="match status" value="1"/>
</dbReference>
<feature type="compositionally biased region" description="Basic and acidic residues" evidence="1">
    <location>
        <begin position="473"/>
        <end position="489"/>
    </location>
</feature>
<gene>
    <name evidence="3" type="ORF">LSINAPIS_LOCUS2580</name>
</gene>
<dbReference type="EMBL" id="FZQP02000559">
    <property type="protein sequence ID" value="VVC89462.1"/>
    <property type="molecule type" value="Genomic_DNA"/>
</dbReference>
<dbReference type="PANTHER" id="PTHR19134">
    <property type="entry name" value="RECEPTOR-TYPE TYROSINE-PROTEIN PHOSPHATASE"/>
    <property type="match status" value="1"/>
</dbReference>
<dbReference type="SUPFAM" id="SSF52799">
    <property type="entry name" value="(Phosphotyrosine protein) phosphatases II"/>
    <property type="match status" value="2"/>
</dbReference>
<evidence type="ECO:0000313" key="3">
    <source>
        <dbReference type="EMBL" id="VVC89462.1"/>
    </source>
</evidence>
<feature type="region of interest" description="Disordered" evidence="1">
    <location>
        <begin position="252"/>
        <end position="321"/>
    </location>
</feature>
<dbReference type="Proteomes" id="UP000324832">
    <property type="component" value="Unassembled WGS sequence"/>
</dbReference>
<dbReference type="GO" id="GO:0004725">
    <property type="term" value="F:protein tyrosine phosphatase activity"/>
    <property type="evidence" value="ECO:0007669"/>
    <property type="project" value="InterPro"/>
</dbReference>
<dbReference type="AlphaFoldDB" id="A0A5E4PVK0"/>